<evidence type="ECO:0000256" key="4">
    <source>
        <dbReference type="ARBA" id="ARBA00022490"/>
    </source>
</evidence>
<dbReference type="InterPro" id="IPR036565">
    <property type="entry name" value="Mur-like_cat_sf"/>
</dbReference>
<dbReference type="GO" id="GO:0005524">
    <property type="term" value="F:ATP binding"/>
    <property type="evidence" value="ECO:0007669"/>
    <property type="project" value="UniProtKB-UniRule"/>
</dbReference>
<dbReference type="GO" id="GO:0005737">
    <property type="term" value="C:cytoplasm"/>
    <property type="evidence" value="ECO:0007669"/>
    <property type="project" value="UniProtKB-SubCell"/>
</dbReference>
<keyword evidence="7 14" id="KW-0547">Nucleotide-binding</keyword>
<evidence type="ECO:0000313" key="18">
    <source>
        <dbReference type="EMBL" id="KXB81705.1"/>
    </source>
</evidence>
<evidence type="ECO:0000256" key="10">
    <source>
        <dbReference type="ARBA" id="ARBA00022984"/>
    </source>
</evidence>
<dbReference type="InterPro" id="IPR050061">
    <property type="entry name" value="MurCDEF_pg_biosynth"/>
</dbReference>
<dbReference type="HAMAP" id="MF_00046">
    <property type="entry name" value="MurC"/>
    <property type="match status" value="1"/>
</dbReference>
<dbReference type="PANTHER" id="PTHR43445">
    <property type="entry name" value="UDP-N-ACETYLMURAMATE--L-ALANINE LIGASE-RELATED"/>
    <property type="match status" value="1"/>
</dbReference>
<dbReference type="Pfam" id="PF02875">
    <property type="entry name" value="Mur_ligase_C"/>
    <property type="match status" value="1"/>
</dbReference>
<feature type="domain" description="Mur ligase N-terminal catalytic" evidence="15">
    <location>
        <begin position="7"/>
        <end position="105"/>
    </location>
</feature>
<evidence type="ECO:0000313" key="19">
    <source>
        <dbReference type="Proteomes" id="UP000070572"/>
    </source>
</evidence>
<sequence>MPMSEKKYHFIGVGGAGMSVVAQLFAARGWELTGSDQNESDNLKKLRDLGVECWVGTRPQLITPDMTIVYSSAIRPSNPEFAAGKAAGCKFMHRSQALALAAADRKFVAVAGAHGKTTTSGMLAQTLSQLGADPSFAVGGIVRHYQTGAHLGKGEYFIAEADESDGSFLNYRPQVAIITNIEPDHLDNYGSAEKFAEAFFDFSNCIKPGGTLIVCTDDPGCHQLVQRREAMPANSAAPGMRILGYGGEKPSLHLDEFCLIKPLVEDTTSVSANFTVAGKTTAVRLPMPGQHNLLNAAAVFLGAQVAGFSAPEIAQALGDFEGTARRFETKGEVGGIRVIDDYAHHPTEVEALMHQAREAAGGGRVLVLFQPHLYSRTRNFAPRFARALDLADQVVVCDIFRAREDPIAGVTSQLITEEMQRGSYLGDRDEAARMLANAAEPGDLILTVGAGDVTVAGGLILEVLTQRFAQ</sequence>
<feature type="binding site" evidence="14">
    <location>
        <begin position="112"/>
        <end position="118"/>
    </location>
    <ligand>
        <name>ATP</name>
        <dbReference type="ChEBI" id="CHEBI:30616"/>
    </ligand>
</feature>
<protein>
    <recommendedName>
        <fullName evidence="3 14">UDP-N-acetylmuramate--L-alanine ligase</fullName>
        <ecNumber evidence="3 14">6.3.2.8</ecNumber>
    </recommendedName>
    <alternativeName>
        <fullName evidence="14">UDP-N-acetylmuramoyl-L-alanine synthetase</fullName>
    </alternativeName>
</protein>
<evidence type="ECO:0000259" key="16">
    <source>
        <dbReference type="Pfam" id="PF02875"/>
    </source>
</evidence>
<comment type="pathway">
    <text evidence="2 14">Cell wall biogenesis; peptidoglycan biosynthesis.</text>
</comment>
<comment type="caution">
    <text evidence="18">The sequence shown here is derived from an EMBL/GenBank/DDBJ whole genome shotgun (WGS) entry which is preliminary data.</text>
</comment>
<dbReference type="SUPFAM" id="SSF53623">
    <property type="entry name" value="MurD-like peptide ligases, catalytic domain"/>
    <property type="match status" value="1"/>
</dbReference>
<dbReference type="GO" id="GO:0009252">
    <property type="term" value="P:peptidoglycan biosynthetic process"/>
    <property type="evidence" value="ECO:0007669"/>
    <property type="project" value="UniProtKB-UniRule"/>
</dbReference>
<keyword evidence="5 14" id="KW-0436">Ligase</keyword>
<evidence type="ECO:0000256" key="2">
    <source>
        <dbReference type="ARBA" id="ARBA00004752"/>
    </source>
</evidence>
<keyword evidence="12 14" id="KW-0961">Cell wall biogenesis/degradation</keyword>
<name>A0AB34X1A3_9ACTO</name>
<evidence type="ECO:0000256" key="12">
    <source>
        <dbReference type="ARBA" id="ARBA00023316"/>
    </source>
</evidence>
<evidence type="ECO:0000256" key="5">
    <source>
        <dbReference type="ARBA" id="ARBA00022598"/>
    </source>
</evidence>
<evidence type="ECO:0000256" key="8">
    <source>
        <dbReference type="ARBA" id="ARBA00022840"/>
    </source>
</evidence>
<dbReference type="InterPro" id="IPR000713">
    <property type="entry name" value="Mur_ligase_N"/>
</dbReference>
<evidence type="ECO:0000259" key="17">
    <source>
        <dbReference type="Pfam" id="PF08245"/>
    </source>
</evidence>
<comment type="catalytic activity">
    <reaction evidence="13 14">
        <text>UDP-N-acetyl-alpha-D-muramate + L-alanine + ATP = UDP-N-acetyl-alpha-D-muramoyl-L-alanine + ADP + phosphate + H(+)</text>
        <dbReference type="Rhea" id="RHEA:23372"/>
        <dbReference type="ChEBI" id="CHEBI:15378"/>
        <dbReference type="ChEBI" id="CHEBI:30616"/>
        <dbReference type="ChEBI" id="CHEBI:43474"/>
        <dbReference type="ChEBI" id="CHEBI:57972"/>
        <dbReference type="ChEBI" id="CHEBI:70757"/>
        <dbReference type="ChEBI" id="CHEBI:83898"/>
        <dbReference type="ChEBI" id="CHEBI:456216"/>
        <dbReference type="EC" id="6.3.2.8"/>
    </reaction>
</comment>
<dbReference type="InterPro" id="IPR005758">
    <property type="entry name" value="UDP-N-AcMur_Ala_ligase_MurC"/>
</dbReference>
<evidence type="ECO:0000256" key="3">
    <source>
        <dbReference type="ARBA" id="ARBA00012211"/>
    </source>
</evidence>
<dbReference type="GO" id="GO:0051301">
    <property type="term" value="P:cell division"/>
    <property type="evidence" value="ECO:0007669"/>
    <property type="project" value="UniProtKB-KW"/>
</dbReference>
<dbReference type="SUPFAM" id="SSF51984">
    <property type="entry name" value="MurCD N-terminal domain"/>
    <property type="match status" value="1"/>
</dbReference>
<keyword evidence="11 14" id="KW-0131">Cell cycle</keyword>
<proteinExistence type="inferred from homology"/>
<dbReference type="Gene3D" id="3.40.1190.10">
    <property type="entry name" value="Mur-like, catalytic domain"/>
    <property type="match status" value="1"/>
</dbReference>
<evidence type="ECO:0000256" key="6">
    <source>
        <dbReference type="ARBA" id="ARBA00022618"/>
    </source>
</evidence>
<dbReference type="NCBIfam" id="TIGR01082">
    <property type="entry name" value="murC"/>
    <property type="match status" value="1"/>
</dbReference>
<evidence type="ECO:0000259" key="15">
    <source>
        <dbReference type="Pfam" id="PF01225"/>
    </source>
</evidence>
<evidence type="ECO:0000256" key="9">
    <source>
        <dbReference type="ARBA" id="ARBA00022960"/>
    </source>
</evidence>
<dbReference type="EMBL" id="LSDN01000006">
    <property type="protein sequence ID" value="KXB81705.1"/>
    <property type="molecule type" value="Genomic_DNA"/>
</dbReference>
<dbReference type="Gene3D" id="3.90.190.20">
    <property type="entry name" value="Mur ligase, C-terminal domain"/>
    <property type="match status" value="1"/>
</dbReference>
<keyword evidence="8 14" id="KW-0067">ATP-binding</keyword>
<keyword evidence="9 14" id="KW-0133">Cell shape</keyword>
<dbReference type="GO" id="GO:0071555">
    <property type="term" value="P:cell wall organization"/>
    <property type="evidence" value="ECO:0007669"/>
    <property type="project" value="UniProtKB-KW"/>
</dbReference>
<feature type="domain" description="Mur ligase central" evidence="17">
    <location>
        <begin position="110"/>
        <end position="300"/>
    </location>
</feature>
<dbReference type="AlphaFoldDB" id="A0AB34X1A3"/>
<evidence type="ECO:0000256" key="13">
    <source>
        <dbReference type="ARBA" id="ARBA00047833"/>
    </source>
</evidence>
<reference evidence="18 19" key="1">
    <citation type="submission" date="2016-01" db="EMBL/GenBank/DDBJ databases">
        <authorList>
            <person name="Mitreva M."/>
            <person name="Pepin K.H."/>
            <person name="Mihindukulasuriya K.A."/>
            <person name="Fulton R."/>
            <person name="Fronick C."/>
            <person name="O'Laughlin M."/>
            <person name="Miner T."/>
            <person name="Herter B."/>
            <person name="Rosa B.A."/>
            <person name="Cordes M."/>
            <person name="Tomlinson C."/>
            <person name="Wollam A."/>
            <person name="Palsikar V.B."/>
            <person name="Mardis E.R."/>
            <person name="Wilson R.K."/>
        </authorList>
    </citation>
    <scope>NUCLEOTIDE SEQUENCE [LARGE SCALE GENOMIC DNA]</scope>
    <source>
        <strain evidence="18 19">DNF00696</strain>
    </source>
</reference>
<dbReference type="Proteomes" id="UP000070572">
    <property type="component" value="Unassembled WGS sequence"/>
</dbReference>
<dbReference type="PANTHER" id="PTHR43445:SF3">
    <property type="entry name" value="UDP-N-ACETYLMURAMATE--L-ALANINE LIGASE"/>
    <property type="match status" value="1"/>
</dbReference>
<evidence type="ECO:0000256" key="7">
    <source>
        <dbReference type="ARBA" id="ARBA00022741"/>
    </source>
</evidence>
<keyword evidence="4 14" id="KW-0963">Cytoplasm</keyword>
<dbReference type="Pfam" id="PF01225">
    <property type="entry name" value="Mur_ligase"/>
    <property type="match status" value="1"/>
</dbReference>
<dbReference type="EC" id="6.3.2.8" evidence="3 14"/>
<dbReference type="InterPro" id="IPR036615">
    <property type="entry name" value="Mur_ligase_C_dom_sf"/>
</dbReference>
<dbReference type="Gene3D" id="3.40.50.720">
    <property type="entry name" value="NAD(P)-binding Rossmann-like Domain"/>
    <property type="match status" value="1"/>
</dbReference>
<dbReference type="GO" id="GO:0008360">
    <property type="term" value="P:regulation of cell shape"/>
    <property type="evidence" value="ECO:0007669"/>
    <property type="project" value="UniProtKB-KW"/>
</dbReference>
<dbReference type="InterPro" id="IPR013221">
    <property type="entry name" value="Mur_ligase_cen"/>
</dbReference>
<organism evidence="18 19">
    <name type="scientific">Varibaculum cambriense</name>
    <dbReference type="NCBI Taxonomy" id="184870"/>
    <lineage>
        <taxon>Bacteria</taxon>
        <taxon>Bacillati</taxon>
        <taxon>Actinomycetota</taxon>
        <taxon>Actinomycetes</taxon>
        <taxon>Actinomycetales</taxon>
        <taxon>Actinomycetaceae</taxon>
        <taxon>Varibaculum</taxon>
    </lineage>
</organism>
<evidence type="ECO:0000256" key="1">
    <source>
        <dbReference type="ARBA" id="ARBA00004496"/>
    </source>
</evidence>
<comment type="similarity">
    <text evidence="14">Belongs to the MurCDEF family.</text>
</comment>
<dbReference type="GO" id="GO:0008763">
    <property type="term" value="F:UDP-N-acetylmuramate-L-alanine ligase activity"/>
    <property type="evidence" value="ECO:0007669"/>
    <property type="project" value="UniProtKB-UniRule"/>
</dbReference>
<dbReference type="Pfam" id="PF08245">
    <property type="entry name" value="Mur_ligase_M"/>
    <property type="match status" value="1"/>
</dbReference>
<accession>A0AB34X1A3</accession>
<comment type="subcellular location">
    <subcellularLocation>
        <location evidence="1 14">Cytoplasm</location>
    </subcellularLocation>
</comment>
<dbReference type="InterPro" id="IPR004101">
    <property type="entry name" value="Mur_ligase_C"/>
</dbReference>
<feature type="domain" description="Mur ligase C-terminal" evidence="16">
    <location>
        <begin position="325"/>
        <end position="451"/>
    </location>
</feature>
<dbReference type="SUPFAM" id="SSF53244">
    <property type="entry name" value="MurD-like peptide ligases, peptide-binding domain"/>
    <property type="match status" value="1"/>
</dbReference>
<comment type="function">
    <text evidence="14">Cell wall formation.</text>
</comment>
<gene>
    <name evidence="14" type="primary">murC</name>
    <name evidence="18" type="ORF">HMPREF1862_00455</name>
</gene>
<evidence type="ECO:0000256" key="11">
    <source>
        <dbReference type="ARBA" id="ARBA00023306"/>
    </source>
</evidence>
<evidence type="ECO:0000256" key="14">
    <source>
        <dbReference type="HAMAP-Rule" id="MF_00046"/>
    </source>
</evidence>
<keyword evidence="10 14" id="KW-0573">Peptidoglycan synthesis</keyword>
<keyword evidence="6 14" id="KW-0132">Cell division</keyword>